<dbReference type="OrthoDB" id="9782703at2"/>
<gene>
    <name evidence="1" type="ORF">BG258_23760</name>
</gene>
<reference evidence="1 2" key="1">
    <citation type="submission" date="2016-09" db="EMBL/GenBank/DDBJ databases">
        <title>Draft genome sequence of the soil isolate, Lysinibacillus fusiformis M5, a potential hypoxanthine producer.</title>
        <authorList>
            <person name="Gallegos-Monterrosa R."/>
            <person name="Maroti G."/>
            <person name="Balint B."/>
            <person name="Kovacs A.T."/>
        </authorList>
    </citation>
    <scope>NUCLEOTIDE SEQUENCE [LARGE SCALE GENOMIC DNA]</scope>
    <source>
        <strain evidence="1 2">M5</strain>
    </source>
</reference>
<dbReference type="EMBL" id="MECQ01000008">
    <property type="protein sequence ID" value="ODV53321.1"/>
    <property type="molecule type" value="Genomic_DNA"/>
</dbReference>
<accession>A0A1E4QYN9</accession>
<evidence type="ECO:0000313" key="1">
    <source>
        <dbReference type="EMBL" id="ODV53321.1"/>
    </source>
</evidence>
<dbReference type="RefSeq" id="WP_069483562.1">
    <property type="nucleotide sequence ID" value="NZ_KV766183.1"/>
</dbReference>
<comment type="caution">
    <text evidence="1">The sequence shown here is derived from an EMBL/GenBank/DDBJ whole genome shotgun (WGS) entry which is preliminary data.</text>
</comment>
<name>A0A1E4QYN9_9BACI</name>
<protein>
    <recommendedName>
        <fullName evidence="3">RNA polymerase sigma factor, sigma-70 family</fullName>
    </recommendedName>
</protein>
<evidence type="ECO:0000313" key="2">
    <source>
        <dbReference type="Proteomes" id="UP000094784"/>
    </source>
</evidence>
<dbReference type="SUPFAM" id="SSF88659">
    <property type="entry name" value="Sigma3 and sigma4 domains of RNA polymerase sigma factors"/>
    <property type="match status" value="1"/>
</dbReference>
<evidence type="ECO:0008006" key="3">
    <source>
        <dbReference type="Google" id="ProtNLM"/>
    </source>
</evidence>
<organism evidence="1 2">
    <name type="scientific">Lysinibacillus fusiformis</name>
    <dbReference type="NCBI Taxonomy" id="28031"/>
    <lineage>
        <taxon>Bacteria</taxon>
        <taxon>Bacillati</taxon>
        <taxon>Bacillota</taxon>
        <taxon>Bacilli</taxon>
        <taxon>Bacillales</taxon>
        <taxon>Bacillaceae</taxon>
        <taxon>Lysinibacillus</taxon>
    </lineage>
</organism>
<sequence length="257" mass="31023">MRAQEAINELIIKFNPLFKKYIILLKTGQINFKDQEMKQFVYSFLDDNKLKAELKKHKQKSEVKKEIYDRFNFIKETYGFLDEEEILIDLQVIFMTVARRYQQMGRSFCGYLYNCFRYEVYRHIKKFLKNPINIPYRHTQFEDYMKFIEEPSFEENYEDHFYESNLGIPDLNWIQGETCSDNFKGLSIQERKIVVKYYLEDWNDRQISEEFGIHINTVNQKRRCATMKIAKELGLEVSEIKRNRKSGKKATILVANK</sequence>
<proteinExistence type="predicted"/>
<dbReference type="Proteomes" id="UP000094784">
    <property type="component" value="Unassembled WGS sequence"/>
</dbReference>
<dbReference type="InterPro" id="IPR013324">
    <property type="entry name" value="RNA_pol_sigma_r3/r4-like"/>
</dbReference>
<dbReference type="AlphaFoldDB" id="A0A1E4QYN9"/>